<keyword evidence="7" id="KW-0119">Carbohydrate metabolism</keyword>
<evidence type="ECO:0000256" key="2">
    <source>
        <dbReference type="ARBA" id="ARBA00006171"/>
    </source>
</evidence>
<comment type="catalytic activity">
    <reaction evidence="8">
        <text>beta-D-glucose 1-phosphate = beta-D-glucose 6-phosphate</text>
        <dbReference type="Rhea" id="RHEA:20113"/>
        <dbReference type="ChEBI" id="CHEBI:57684"/>
        <dbReference type="ChEBI" id="CHEBI:58247"/>
        <dbReference type="EC" id="5.4.2.6"/>
    </reaction>
</comment>
<dbReference type="Gene3D" id="3.40.50.1000">
    <property type="entry name" value="HAD superfamily/HAD-like"/>
    <property type="match status" value="1"/>
</dbReference>
<dbReference type="SFLD" id="SFLDS00003">
    <property type="entry name" value="Haloacid_Dehalogenase"/>
    <property type="match status" value="1"/>
</dbReference>
<dbReference type="EC" id="5.4.2.6" evidence="9"/>
<dbReference type="NCBIfam" id="TIGR02009">
    <property type="entry name" value="PGMB-YQAB-SF"/>
    <property type="match status" value="1"/>
</dbReference>
<evidence type="ECO:0000256" key="1">
    <source>
        <dbReference type="ARBA" id="ARBA00001946"/>
    </source>
</evidence>
<dbReference type="InterPro" id="IPR023214">
    <property type="entry name" value="HAD_sf"/>
</dbReference>
<evidence type="ECO:0000256" key="7">
    <source>
        <dbReference type="ARBA" id="ARBA00023277"/>
    </source>
</evidence>
<dbReference type="InterPro" id="IPR036412">
    <property type="entry name" value="HAD-like_sf"/>
</dbReference>
<evidence type="ECO:0000256" key="5">
    <source>
        <dbReference type="ARBA" id="ARBA00022842"/>
    </source>
</evidence>
<dbReference type="InterPro" id="IPR010976">
    <property type="entry name" value="B-phosphoglucomutase_hydrolase"/>
</dbReference>
<dbReference type="Gene3D" id="1.10.150.240">
    <property type="entry name" value="Putative phosphatase, domain 2"/>
    <property type="match status" value="1"/>
</dbReference>
<dbReference type="InterPro" id="IPR006439">
    <property type="entry name" value="HAD-SF_hydro_IA"/>
</dbReference>
<evidence type="ECO:0000256" key="3">
    <source>
        <dbReference type="ARBA" id="ARBA00022553"/>
    </source>
</evidence>
<keyword evidence="6 11" id="KW-0413">Isomerase</keyword>
<evidence type="ECO:0000256" key="9">
    <source>
        <dbReference type="ARBA" id="ARBA00044968"/>
    </source>
</evidence>
<dbReference type="CDD" id="cd02598">
    <property type="entry name" value="HAD_BPGM"/>
    <property type="match status" value="1"/>
</dbReference>
<evidence type="ECO:0000256" key="10">
    <source>
        <dbReference type="ARBA" id="ARBA00044991"/>
    </source>
</evidence>
<dbReference type="PRINTS" id="PR00413">
    <property type="entry name" value="HADHALOGNASE"/>
</dbReference>
<keyword evidence="5" id="KW-0460">Magnesium</keyword>
<reference evidence="11" key="1">
    <citation type="submission" date="2023-04" db="EMBL/GenBank/DDBJ databases">
        <title>Comparative genomic analysis of Cohnella hashimotonis sp. nov., isolated from the International Space Station.</title>
        <authorList>
            <person name="Venkateswaran K."/>
            <person name="Simpson A."/>
        </authorList>
    </citation>
    <scope>NUCLEOTIDE SEQUENCE</scope>
    <source>
        <strain evidence="11">F6_2S_P_1</strain>
    </source>
</reference>
<dbReference type="InterPro" id="IPR023198">
    <property type="entry name" value="PGP-like_dom2"/>
</dbReference>
<dbReference type="PANTHER" id="PTHR46193">
    <property type="entry name" value="6-PHOSPHOGLUCONATE PHOSPHATASE"/>
    <property type="match status" value="1"/>
</dbReference>
<dbReference type="Proteomes" id="UP001161691">
    <property type="component" value="Unassembled WGS sequence"/>
</dbReference>
<sequence>MDNAIKAAIFDLDGVLVDTAHYHYLAWRRVAERLDIPFTEADNERLKGVSRSQSLEYVLQKGKESMHADEKREWAARKNAWYLEYLSALNESHLLPGARAYVAWLKKAGVRIGLGTSSKNAGVILERLRIQDWFDAAVDGSMVAQTKPDPEVFLKCAHLLHVRPECCLVLEDSTAGIQAAKNAGMKCIGIGDKHVLTEADRVVSGLQELLPSKEASP</sequence>
<name>A0ABT6TNN9_9BACL</name>
<evidence type="ECO:0000313" key="12">
    <source>
        <dbReference type="Proteomes" id="UP001161691"/>
    </source>
</evidence>
<organism evidence="11 12">
    <name type="scientific">Cohnella hashimotonis</name>
    <dbReference type="NCBI Taxonomy" id="2826895"/>
    <lineage>
        <taxon>Bacteria</taxon>
        <taxon>Bacillati</taxon>
        <taxon>Bacillota</taxon>
        <taxon>Bacilli</taxon>
        <taxon>Bacillales</taxon>
        <taxon>Paenibacillaceae</taxon>
        <taxon>Cohnella</taxon>
    </lineage>
</organism>
<dbReference type="InterPro" id="IPR051600">
    <property type="entry name" value="Beta-PGM-like"/>
</dbReference>
<dbReference type="NCBIfam" id="TIGR01549">
    <property type="entry name" value="HAD-SF-IA-v1"/>
    <property type="match status" value="1"/>
</dbReference>
<dbReference type="InterPro" id="IPR010972">
    <property type="entry name" value="Beta-PGM"/>
</dbReference>
<gene>
    <name evidence="11" type="primary">pgmB</name>
    <name evidence="11" type="ORF">KB449_26150</name>
</gene>
<dbReference type="RefSeq" id="WP_282911178.1">
    <property type="nucleotide sequence ID" value="NZ_JAGRPV010000001.1"/>
</dbReference>
<evidence type="ECO:0000256" key="4">
    <source>
        <dbReference type="ARBA" id="ARBA00022723"/>
    </source>
</evidence>
<dbReference type="GO" id="GO:0008801">
    <property type="term" value="F:beta-phosphoglucomutase activity"/>
    <property type="evidence" value="ECO:0007669"/>
    <property type="project" value="UniProtKB-EC"/>
</dbReference>
<accession>A0ABT6TNN9</accession>
<evidence type="ECO:0000256" key="8">
    <source>
        <dbReference type="ARBA" id="ARBA00044926"/>
    </source>
</evidence>
<dbReference type="SFLD" id="SFLDG01129">
    <property type="entry name" value="C1.5:_HAD__Beta-PGM__Phosphata"/>
    <property type="match status" value="1"/>
</dbReference>
<dbReference type="NCBIfam" id="TIGR01990">
    <property type="entry name" value="bPGM"/>
    <property type="match status" value="1"/>
</dbReference>
<keyword evidence="3" id="KW-0597">Phosphoprotein</keyword>
<comment type="similarity">
    <text evidence="2">Belongs to the HAD-like hydrolase superfamily. CbbY/CbbZ/Gph/YieH family.</text>
</comment>
<dbReference type="SFLD" id="SFLDG01135">
    <property type="entry name" value="C1.5.6:_HAD__Beta-PGM__Phospha"/>
    <property type="match status" value="1"/>
</dbReference>
<dbReference type="EMBL" id="JAGRPV010000001">
    <property type="protein sequence ID" value="MDI4648463.1"/>
    <property type="molecule type" value="Genomic_DNA"/>
</dbReference>
<keyword evidence="4" id="KW-0479">Metal-binding</keyword>
<dbReference type="PANTHER" id="PTHR46193:SF18">
    <property type="entry name" value="HEXITOL PHOSPHATASE B"/>
    <property type="match status" value="1"/>
</dbReference>
<dbReference type="SUPFAM" id="SSF56784">
    <property type="entry name" value="HAD-like"/>
    <property type="match status" value="1"/>
</dbReference>
<evidence type="ECO:0000313" key="11">
    <source>
        <dbReference type="EMBL" id="MDI4648463.1"/>
    </source>
</evidence>
<keyword evidence="12" id="KW-1185">Reference proteome</keyword>
<dbReference type="NCBIfam" id="TIGR01509">
    <property type="entry name" value="HAD-SF-IA-v3"/>
    <property type="match status" value="1"/>
</dbReference>
<comment type="cofactor">
    <cofactor evidence="1">
        <name>Mg(2+)</name>
        <dbReference type="ChEBI" id="CHEBI:18420"/>
    </cofactor>
</comment>
<proteinExistence type="inferred from homology"/>
<protein>
    <recommendedName>
        <fullName evidence="10">Beta-phosphoglucomutase</fullName>
        <ecNumber evidence="9">5.4.2.6</ecNumber>
    </recommendedName>
</protein>
<evidence type="ECO:0000256" key="6">
    <source>
        <dbReference type="ARBA" id="ARBA00023235"/>
    </source>
</evidence>
<comment type="caution">
    <text evidence="11">The sequence shown here is derived from an EMBL/GenBank/DDBJ whole genome shotgun (WGS) entry which is preliminary data.</text>
</comment>
<dbReference type="Pfam" id="PF00702">
    <property type="entry name" value="Hydrolase"/>
    <property type="match status" value="1"/>
</dbReference>